<keyword evidence="1" id="KW-1133">Transmembrane helix</keyword>
<dbReference type="RefSeq" id="WP_162660131.1">
    <property type="nucleotide sequence ID" value="NZ_LR593887.1"/>
</dbReference>
<keyword evidence="1" id="KW-0472">Membrane</keyword>
<organism evidence="2">
    <name type="scientific">Tuwongella immobilis</name>
    <dbReference type="NCBI Taxonomy" id="692036"/>
    <lineage>
        <taxon>Bacteria</taxon>
        <taxon>Pseudomonadati</taxon>
        <taxon>Planctomycetota</taxon>
        <taxon>Planctomycetia</taxon>
        <taxon>Gemmatales</taxon>
        <taxon>Gemmataceae</taxon>
        <taxon>Tuwongella</taxon>
    </lineage>
</organism>
<accession>A0A6C2YUQ4</accession>
<proteinExistence type="predicted"/>
<dbReference type="EMBL" id="LR593887">
    <property type="protein sequence ID" value="VTS07598.1"/>
    <property type="molecule type" value="Genomic_DNA"/>
</dbReference>
<evidence type="ECO:0000313" key="2">
    <source>
        <dbReference type="EMBL" id="VIP05121.1"/>
    </source>
</evidence>
<evidence type="ECO:0000256" key="1">
    <source>
        <dbReference type="SAM" id="Phobius"/>
    </source>
</evidence>
<gene>
    <name evidence="2" type="ORF">GMBLW1_40720</name>
</gene>
<protein>
    <submittedName>
        <fullName evidence="2">Uncharacterized protein</fullName>
    </submittedName>
</protein>
<dbReference type="EMBL" id="LR586016">
    <property type="protein sequence ID" value="VIP05121.1"/>
    <property type="molecule type" value="Genomic_DNA"/>
</dbReference>
<dbReference type="KEGG" id="tim:GMBLW1_40720"/>
<dbReference type="AlphaFoldDB" id="A0A6C2YUQ4"/>
<evidence type="ECO:0000313" key="3">
    <source>
        <dbReference type="Proteomes" id="UP000464378"/>
    </source>
</evidence>
<name>A0A6C2YUQ4_9BACT</name>
<keyword evidence="1" id="KW-0812">Transmembrane</keyword>
<dbReference type="InParanoid" id="A0A6C2YUQ4"/>
<feature type="transmembrane region" description="Helical" evidence="1">
    <location>
        <begin position="58"/>
        <end position="82"/>
    </location>
</feature>
<keyword evidence="3" id="KW-1185">Reference proteome</keyword>
<sequence length="104" mass="11799">MARFRRIFTFWFALVFVSFALANLTGVIRPRGLLPFRFTGFPFTFMTWGLGIEEYFDWQLLLLNCLIGCVGAVFIAGVLAWIRCKSVNDRKAAQAGSNITPEVK</sequence>
<reference evidence="2" key="1">
    <citation type="submission" date="2019-04" db="EMBL/GenBank/DDBJ databases">
        <authorList>
            <consortium name="Science for Life Laboratories"/>
        </authorList>
    </citation>
    <scope>NUCLEOTIDE SEQUENCE</scope>
    <source>
        <strain evidence="2">MBLW1</strain>
    </source>
</reference>
<dbReference type="Proteomes" id="UP000464378">
    <property type="component" value="Chromosome"/>
</dbReference>